<comment type="caution">
    <text evidence="1">The sequence shown here is derived from an EMBL/GenBank/DDBJ whole genome shotgun (WGS) entry which is preliminary data.</text>
</comment>
<sequence length="72" mass="8763">MVMSGFVSHELQHYLEWPSEYILLVIWQTLEDHQVGFRLAPEYQQWKQLLRHFYEPFPVVMHYHAVSDTSSR</sequence>
<accession>A0A7X0BSA8</accession>
<protein>
    <submittedName>
        <fullName evidence="1">Heme-degrading monooxygenase HmoA</fullName>
    </submittedName>
</protein>
<dbReference type="InterPro" id="IPR011008">
    <property type="entry name" value="Dimeric_a/b-barrel"/>
</dbReference>
<dbReference type="AlphaFoldDB" id="A0A7X0BSA8"/>
<reference evidence="1 2" key="1">
    <citation type="submission" date="2020-08" db="EMBL/GenBank/DDBJ databases">
        <title>Functional genomics of gut bacteria from endangered species of beetles.</title>
        <authorList>
            <person name="Carlos-Shanley C."/>
        </authorList>
    </citation>
    <scope>NUCLEOTIDE SEQUENCE [LARGE SCALE GENOMIC DNA]</scope>
    <source>
        <strain evidence="1 2">S00202</strain>
    </source>
</reference>
<keyword evidence="1" id="KW-0503">Monooxygenase</keyword>
<dbReference type="EMBL" id="JACHLL010000003">
    <property type="protein sequence ID" value="MBB6341952.1"/>
    <property type="molecule type" value="Genomic_DNA"/>
</dbReference>
<evidence type="ECO:0000313" key="1">
    <source>
        <dbReference type="EMBL" id="MBB6341952.1"/>
    </source>
</evidence>
<keyword evidence="2" id="KW-1185">Reference proteome</keyword>
<gene>
    <name evidence="1" type="ORF">HNP49_002120</name>
</gene>
<organism evidence="1 2">
    <name type="scientific">Pseudomonas fluvialis</name>
    <dbReference type="NCBI Taxonomy" id="1793966"/>
    <lineage>
        <taxon>Bacteria</taxon>
        <taxon>Pseudomonadati</taxon>
        <taxon>Pseudomonadota</taxon>
        <taxon>Gammaproteobacteria</taxon>
        <taxon>Pseudomonadales</taxon>
        <taxon>Pseudomonadaceae</taxon>
        <taxon>Pseudomonas</taxon>
    </lineage>
</organism>
<dbReference type="Proteomes" id="UP000557193">
    <property type="component" value="Unassembled WGS sequence"/>
</dbReference>
<dbReference type="SUPFAM" id="SSF54909">
    <property type="entry name" value="Dimeric alpha+beta barrel"/>
    <property type="match status" value="1"/>
</dbReference>
<dbReference type="Gene3D" id="3.30.70.100">
    <property type="match status" value="1"/>
</dbReference>
<evidence type="ECO:0000313" key="2">
    <source>
        <dbReference type="Proteomes" id="UP000557193"/>
    </source>
</evidence>
<keyword evidence="1" id="KW-0560">Oxidoreductase</keyword>
<name>A0A7X0BSA8_9PSED</name>
<dbReference type="GO" id="GO:0004497">
    <property type="term" value="F:monooxygenase activity"/>
    <property type="evidence" value="ECO:0007669"/>
    <property type="project" value="UniProtKB-KW"/>
</dbReference>
<proteinExistence type="predicted"/>